<reference evidence="2" key="1">
    <citation type="journal article" date="2022" name="bioRxiv">
        <title>Sequencing and chromosome-scale assembly of the giantPleurodeles waltlgenome.</title>
        <authorList>
            <person name="Brown T."/>
            <person name="Elewa A."/>
            <person name="Iarovenko S."/>
            <person name="Subramanian E."/>
            <person name="Araus A.J."/>
            <person name="Petzold A."/>
            <person name="Susuki M."/>
            <person name="Suzuki K.-i.T."/>
            <person name="Hayashi T."/>
            <person name="Toyoda A."/>
            <person name="Oliveira C."/>
            <person name="Osipova E."/>
            <person name="Leigh N.D."/>
            <person name="Simon A."/>
            <person name="Yun M.H."/>
        </authorList>
    </citation>
    <scope>NUCLEOTIDE SEQUENCE</scope>
    <source>
        <strain evidence="2">20211129_DDA</strain>
        <tissue evidence="2">Liver</tissue>
    </source>
</reference>
<gene>
    <name evidence="2" type="ORF">NDU88_001127</name>
</gene>
<proteinExistence type="predicted"/>
<accession>A0AAV7WL05</accession>
<keyword evidence="3" id="KW-1185">Reference proteome</keyword>
<comment type="caution">
    <text evidence="2">The sequence shown here is derived from an EMBL/GenBank/DDBJ whole genome shotgun (WGS) entry which is preliminary data.</text>
</comment>
<dbReference type="EMBL" id="JANPWB010000001">
    <property type="protein sequence ID" value="KAJ1213490.1"/>
    <property type="molecule type" value="Genomic_DNA"/>
</dbReference>
<evidence type="ECO:0000256" key="1">
    <source>
        <dbReference type="SAM" id="MobiDB-lite"/>
    </source>
</evidence>
<evidence type="ECO:0000313" key="3">
    <source>
        <dbReference type="Proteomes" id="UP001066276"/>
    </source>
</evidence>
<feature type="compositionally biased region" description="Basic and acidic residues" evidence="1">
    <location>
        <begin position="53"/>
        <end position="79"/>
    </location>
</feature>
<name>A0AAV7WL05_PLEWA</name>
<feature type="region of interest" description="Disordered" evidence="1">
    <location>
        <begin position="15"/>
        <end position="108"/>
    </location>
</feature>
<sequence>MCVYPEVEGYAVTQGEEEKTLKETSGVFGENRSTKKEDARPDSGGGTQQKSEGMNRKLRATEKTREAEPSAKDEMRRENANTTRQVPGGPWLLQIQDAQNPVKTGKEV</sequence>
<dbReference type="Proteomes" id="UP001066276">
    <property type="component" value="Chromosome 1_1"/>
</dbReference>
<evidence type="ECO:0000313" key="2">
    <source>
        <dbReference type="EMBL" id="KAJ1213490.1"/>
    </source>
</evidence>
<feature type="compositionally biased region" description="Basic and acidic residues" evidence="1">
    <location>
        <begin position="32"/>
        <end position="41"/>
    </location>
</feature>
<dbReference type="AlphaFoldDB" id="A0AAV7WL05"/>
<protein>
    <submittedName>
        <fullName evidence="2">Uncharacterized protein</fullName>
    </submittedName>
</protein>
<organism evidence="2 3">
    <name type="scientific">Pleurodeles waltl</name>
    <name type="common">Iberian ribbed newt</name>
    <dbReference type="NCBI Taxonomy" id="8319"/>
    <lineage>
        <taxon>Eukaryota</taxon>
        <taxon>Metazoa</taxon>
        <taxon>Chordata</taxon>
        <taxon>Craniata</taxon>
        <taxon>Vertebrata</taxon>
        <taxon>Euteleostomi</taxon>
        <taxon>Amphibia</taxon>
        <taxon>Batrachia</taxon>
        <taxon>Caudata</taxon>
        <taxon>Salamandroidea</taxon>
        <taxon>Salamandridae</taxon>
        <taxon>Pleurodelinae</taxon>
        <taxon>Pleurodeles</taxon>
    </lineage>
</organism>